<reference evidence="2 3" key="1">
    <citation type="submission" date="2015-04" db="EMBL/GenBank/DDBJ databases">
        <title>Complete Genome Sequence of Kosmotoga pacifica SLHLJ1.</title>
        <authorList>
            <person name="Jiang L.J."/>
            <person name="Shao Z.Z."/>
            <person name="Jebbar M."/>
        </authorList>
    </citation>
    <scope>NUCLEOTIDE SEQUENCE [LARGE SCALE GENOMIC DNA]</scope>
    <source>
        <strain evidence="2 3">SLHLJ1</strain>
    </source>
</reference>
<dbReference type="EMBL" id="CP011232">
    <property type="protein sequence ID" value="AKI97767.1"/>
    <property type="molecule type" value="Genomic_DNA"/>
</dbReference>
<dbReference type="RefSeq" id="WP_047754902.1">
    <property type="nucleotide sequence ID" value="NZ_CP011232.1"/>
</dbReference>
<evidence type="ECO:0000256" key="1">
    <source>
        <dbReference type="SAM" id="MobiDB-lite"/>
    </source>
</evidence>
<dbReference type="STRING" id="1330330.IX53_08025"/>
<dbReference type="AlphaFoldDB" id="A0A0G2Z872"/>
<protein>
    <submittedName>
        <fullName evidence="2">Uncharacterized protein</fullName>
    </submittedName>
</protein>
<dbReference type="Proteomes" id="UP000035159">
    <property type="component" value="Chromosome"/>
</dbReference>
<gene>
    <name evidence="2" type="ORF">IX53_08025</name>
</gene>
<keyword evidence="3" id="KW-1185">Reference proteome</keyword>
<organism evidence="2 3">
    <name type="scientific">Kosmotoga pacifica</name>
    <dbReference type="NCBI Taxonomy" id="1330330"/>
    <lineage>
        <taxon>Bacteria</taxon>
        <taxon>Thermotogati</taxon>
        <taxon>Thermotogota</taxon>
        <taxon>Thermotogae</taxon>
        <taxon>Kosmotogales</taxon>
        <taxon>Kosmotogaceae</taxon>
        <taxon>Kosmotoga</taxon>
    </lineage>
</organism>
<evidence type="ECO:0000313" key="3">
    <source>
        <dbReference type="Proteomes" id="UP000035159"/>
    </source>
</evidence>
<evidence type="ECO:0000313" key="2">
    <source>
        <dbReference type="EMBL" id="AKI97767.1"/>
    </source>
</evidence>
<feature type="region of interest" description="Disordered" evidence="1">
    <location>
        <begin position="155"/>
        <end position="211"/>
    </location>
</feature>
<feature type="compositionally biased region" description="Polar residues" evidence="1">
    <location>
        <begin position="179"/>
        <end position="189"/>
    </location>
</feature>
<dbReference type="KEGG" id="kpf:IX53_08025"/>
<accession>A0A0G2Z872</accession>
<proteinExistence type="predicted"/>
<sequence>MKKGIIVTTLVAVLVLSVSIFAFGPRWNDQAAPETRGNMMYRANEDFEPLHQDCDDIYSNGEDTTIEGTIIEVEYMPMEIEVETADGIVEVHTGPIWMYSGIEFAEGQSVVIEGKLVTVDEESFVVPSKITIDGTEIVLRTDEGFPAWMRGGMMNQAQSHGRSHGARGNFQNAPRGRGNYQNAPQQGNFRNAPARGNFGSRGSYGPGNCQR</sequence>
<name>A0A0G2Z872_9BACT</name>
<dbReference type="PATRIC" id="fig|1330330.3.peg.1626"/>